<dbReference type="InterPro" id="IPR022656">
    <property type="entry name" value="XPA_C"/>
</dbReference>
<organism evidence="13 14">
    <name type="scientific">Paraglomus brasilianum</name>
    <dbReference type="NCBI Taxonomy" id="144538"/>
    <lineage>
        <taxon>Eukaryota</taxon>
        <taxon>Fungi</taxon>
        <taxon>Fungi incertae sedis</taxon>
        <taxon>Mucoromycota</taxon>
        <taxon>Glomeromycotina</taxon>
        <taxon>Glomeromycetes</taxon>
        <taxon>Paraglomerales</taxon>
        <taxon>Paraglomeraceae</taxon>
        <taxon>Paraglomus</taxon>
    </lineage>
</organism>
<dbReference type="PROSITE" id="PS00753">
    <property type="entry name" value="XPA_2"/>
    <property type="match status" value="1"/>
</dbReference>
<dbReference type="PANTHER" id="PTHR10142:SF0">
    <property type="entry name" value="DNA REPAIR PROTEIN COMPLEMENTING XP-A CELLS"/>
    <property type="match status" value="1"/>
</dbReference>
<evidence type="ECO:0000256" key="7">
    <source>
        <dbReference type="ARBA" id="ARBA00023125"/>
    </source>
</evidence>
<dbReference type="Proteomes" id="UP000789739">
    <property type="component" value="Unassembled WGS sequence"/>
</dbReference>
<dbReference type="Pfam" id="PF05181">
    <property type="entry name" value="XPA_C"/>
    <property type="match status" value="1"/>
</dbReference>
<dbReference type="OrthoDB" id="68328at2759"/>
<keyword evidence="5" id="KW-0863">Zinc-finger</keyword>
<dbReference type="FunFam" id="3.90.530.10:FF:000003">
    <property type="entry name" value="Dna repair rad14 protein"/>
    <property type="match status" value="1"/>
</dbReference>
<dbReference type="GO" id="GO:0070914">
    <property type="term" value="P:UV-damage excision repair"/>
    <property type="evidence" value="ECO:0007669"/>
    <property type="project" value="TreeGrafter"/>
</dbReference>
<dbReference type="Gene3D" id="3.90.530.10">
    <property type="entry name" value="XPA C-terminal domain"/>
    <property type="match status" value="1"/>
</dbReference>
<gene>
    <name evidence="13" type="ORF">PBRASI_LOCUS6771</name>
</gene>
<evidence type="ECO:0000313" key="13">
    <source>
        <dbReference type="EMBL" id="CAG8583969.1"/>
    </source>
</evidence>
<dbReference type="NCBIfam" id="TIGR00598">
    <property type="entry name" value="rad14"/>
    <property type="match status" value="1"/>
</dbReference>
<evidence type="ECO:0000256" key="8">
    <source>
        <dbReference type="ARBA" id="ARBA00023204"/>
    </source>
</evidence>
<dbReference type="AlphaFoldDB" id="A0A9N9G623"/>
<keyword evidence="7" id="KW-0238">DNA-binding</keyword>
<name>A0A9N9G623_9GLOM</name>
<accession>A0A9N9G623</accession>
<keyword evidence="3" id="KW-0479">Metal-binding</keyword>
<dbReference type="GO" id="GO:0000715">
    <property type="term" value="P:nucleotide-excision repair, DNA damage recognition"/>
    <property type="evidence" value="ECO:0007669"/>
    <property type="project" value="TreeGrafter"/>
</dbReference>
<evidence type="ECO:0000259" key="12">
    <source>
        <dbReference type="Pfam" id="PF05181"/>
    </source>
</evidence>
<evidence type="ECO:0000256" key="1">
    <source>
        <dbReference type="ARBA" id="ARBA00004123"/>
    </source>
</evidence>
<evidence type="ECO:0000313" key="14">
    <source>
        <dbReference type="Proteomes" id="UP000789739"/>
    </source>
</evidence>
<feature type="region of interest" description="Disordered" evidence="11">
    <location>
        <begin position="1"/>
        <end position="70"/>
    </location>
</feature>
<dbReference type="InterPro" id="IPR000465">
    <property type="entry name" value="XPA/RAD14"/>
</dbReference>
<sequence>MTEPNDQATTSDSARNSSLTPEQIKRIEENRLKAKAKLLAKSTNAPQSSNNTTTITSSTPASKKDVSSQRPIRPIKAFTNYYDYDLSQMVDSRGGFLVEDNDTSTAAEKRKSEQNRPKPIFDPPLSIDPAENPTCKECGSMEIDYNWKQVFGVCVCQKCKEAMPEKFSLLTKTECKEDYLLTDPELRDTEVLPHLAKPNPHNSTWNDMMLYLREQVEAFAFNKWGGAEGLDKEYERRQHTSKKRKEAKFKAKMADMRKRTRTEVIEKKRNQTHKHSYGTTVTDPKTGTQTQTCTECGLTIEVFEF</sequence>
<evidence type="ECO:0000256" key="3">
    <source>
        <dbReference type="ARBA" id="ARBA00022723"/>
    </source>
</evidence>
<keyword evidence="8" id="KW-0234">DNA repair</keyword>
<evidence type="ECO:0000256" key="6">
    <source>
        <dbReference type="ARBA" id="ARBA00022833"/>
    </source>
</evidence>
<dbReference type="GO" id="GO:0006284">
    <property type="term" value="P:base-excision repair"/>
    <property type="evidence" value="ECO:0007669"/>
    <property type="project" value="TreeGrafter"/>
</dbReference>
<dbReference type="InterPro" id="IPR037129">
    <property type="entry name" value="XPA_sf"/>
</dbReference>
<feature type="compositionally biased region" description="Low complexity" evidence="11">
    <location>
        <begin position="48"/>
        <end position="59"/>
    </location>
</feature>
<protein>
    <recommendedName>
        <fullName evidence="10">DNA repair protein RAD14</fullName>
    </recommendedName>
</protein>
<feature type="compositionally biased region" description="Basic and acidic residues" evidence="11">
    <location>
        <begin position="107"/>
        <end position="116"/>
    </location>
</feature>
<evidence type="ECO:0000256" key="9">
    <source>
        <dbReference type="ARBA" id="ARBA00023242"/>
    </source>
</evidence>
<keyword evidence="9" id="KW-0539">Nucleus</keyword>
<evidence type="ECO:0000256" key="2">
    <source>
        <dbReference type="ARBA" id="ARBA00005548"/>
    </source>
</evidence>
<comment type="subcellular location">
    <subcellularLocation>
        <location evidence="1">Nucleus</location>
    </subcellularLocation>
</comment>
<evidence type="ECO:0000256" key="4">
    <source>
        <dbReference type="ARBA" id="ARBA00022763"/>
    </source>
</evidence>
<evidence type="ECO:0000256" key="5">
    <source>
        <dbReference type="ARBA" id="ARBA00022771"/>
    </source>
</evidence>
<feature type="compositionally biased region" description="Polar residues" evidence="11">
    <location>
        <begin position="1"/>
        <end position="21"/>
    </location>
</feature>
<feature type="region of interest" description="Disordered" evidence="11">
    <location>
        <begin position="103"/>
        <end position="127"/>
    </location>
</feature>
<dbReference type="EMBL" id="CAJVPI010000942">
    <property type="protein sequence ID" value="CAG8583969.1"/>
    <property type="molecule type" value="Genomic_DNA"/>
</dbReference>
<dbReference type="CDD" id="cd21077">
    <property type="entry name" value="DBD_Rad14"/>
    <property type="match status" value="1"/>
</dbReference>
<dbReference type="PANTHER" id="PTHR10142">
    <property type="entry name" value="DNA REPAIR PROTEIN COMPLEMENTING XP-A CELLS"/>
    <property type="match status" value="1"/>
</dbReference>
<dbReference type="GO" id="GO:0000110">
    <property type="term" value="C:nucleotide-excision repair factor 1 complex"/>
    <property type="evidence" value="ECO:0007669"/>
    <property type="project" value="TreeGrafter"/>
</dbReference>
<keyword evidence="4" id="KW-0227">DNA damage</keyword>
<dbReference type="GO" id="GO:0008270">
    <property type="term" value="F:zinc ion binding"/>
    <property type="evidence" value="ECO:0007669"/>
    <property type="project" value="UniProtKB-KW"/>
</dbReference>
<dbReference type="GO" id="GO:1901255">
    <property type="term" value="P:nucleotide-excision repair involved in interstrand cross-link repair"/>
    <property type="evidence" value="ECO:0007669"/>
    <property type="project" value="TreeGrafter"/>
</dbReference>
<comment type="caution">
    <text evidence="13">The sequence shown here is derived from an EMBL/GenBank/DDBJ whole genome shotgun (WGS) entry which is preliminary data.</text>
</comment>
<keyword evidence="14" id="KW-1185">Reference proteome</keyword>
<comment type="similarity">
    <text evidence="2">Belongs to the XPA family.</text>
</comment>
<keyword evidence="6" id="KW-0862">Zinc</keyword>
<dbReference type="SUPFAM" id="SSF46955">
    <property type="entry name" value="Putative DNA-binding domain"/>
    <property type="match status" value="1"/>
</dbReference>
<evidence type="ECO:0000256" key="11">
    <source>
        <dbReference type="SAM" id="MobiDB-lite"/>
    </source>
</evidence>
<dbReference type="InterPro" id="IPR009061">
    <property type="entry name" value="DNA-bd_dom_put_sf"/>
</dbReference>
<feature type="domain" description="XPA C-terminal" evidence="12">
    <location>
        <begin position="166"/>
        <end position="216"/>
    </location>
</feature>
<dbReference type="InterPro" id="IPR022658">
    <property type="entry name" value="XPA_CS"/>
</dbReference>
<evidence type="ECO:0000256" key="10">
    <source>
        <dbReference type="ARBA" id="ARBA00072989"/>
    </source>
</evidence>
<reference evidence="13" key="1">
    <citation type="submission" date="2021-06" db="EMBL/GenBank/DDBJ databases">
        <authorList>
            <person name="Kallberg Y."/>
            <person name="Tangrot J."/>
            <person name="Rosling A."/>
        </authorList>
    </citation>
    <scope>NUCLEOTIDE SEQUENCE</scope>
    <source>
        <strain evidence="13">BR232B</strain>
    </source>
</reference>
<feature type="compositionally biased region" description="Basic and acidic residues" evidence="11">
    <location>
        <begin position="23"/>
        <end position="32"/>
    </location>
</feature>
<proteinExistence type="inferred from homology"/>
<dbReference type="GO" id="GO:0003684">
    <property type="term" value="F:damaged DNA binding"/>
    <property type="evidence" value="ECO:0007669"/>
    <property type="project" value="InterPro"/>
</dbReference>